<reference evidence="6 7" key="1">
    <citation type="submission" date="2020-03" db="EMBL/GenBank/DDBJ databases">
        <title>The genome sequence of Microvirga sp. c23x22.</title>
        <authorList>
            <person name="Zhang X."/>
        </authorList>
    </citation>
    <scope>NUCLEOTIDE SEQUENCE [LARGE SCALE GENOMIC DNA]</scope>
    <source>
        <strain evidence="7">c23x22</strain>
    </source>
</reference>
<evidence type="ECO:0000256" key="1">
    <source>
        <dbReference type="ARBA" id="ARBA00005189"/>
    </source>
</evidence>
<evidence type="ECO:0000256" key="3">
    <source>
        <dbReference type="ARBA" id="ARBA00023315"/>
    </source>
</evidence>
<evidence type="ECO:0000259" key="5">
    <source>
        <dbReference type="SMART" id="SM00563"/>
    </source>
</evidence>
<keyword evidence="2" id="KW-0808">Transferase</keyword>
<dbReference type="RefSeq" id="WP_167671066.1">
    <property type="nucleotide sequence ID" value="NZ_JAATJS010000001.1"/>
</dbReference>
<sequence length="254" mass="28685">MLILRSLLFNVAFYLNLIGWLILLIPTLVLPRRIFMRGAKLWAVSSNWLLRVLAGTRVEIIGREKIPPGGILVAAKHQSLWETFALLPLFDDPAFILKRELMWIPFFGWYTWKGGSVPVNRKKGSQALIQMMARAHEEAAHGRQILIFPEGTRRPAGAPPAYKVGVSHLYRSLEVPCLPVALNSGLYWPRRQFIRRPGTIRIEILDPIPAGLPRDAFFQKLQDEIETASNRLLAQGRRELGLDPASKPANLSKA</sequence>
<accession>A0ABX0VBH0</accession>
<organism evidence="6 7">
    <name type="scientific">Microvirga terricola</name>
    <dbReference type="NCBI Taxonomy" id="2719797"/>
    <lineage>
        <taxon>Bacteria</taxon>
        <taxon>Pseudomonadati</taxon>
        <taxon>Pseudomonadota</taxon>
        <taxon>Alphaproteobacteria</taxon>
        <taxon>Hyphomicrobiales</taxon>
        <taxon>Methylobacteriaceae</taxon>
        <taxon>Microvirga</taxon>
    </lineage>
</organism>
<name>A0ABX0VBH0_9HYPH</name>
<evidence type="ECO:0000256" key="4">
    <source>
        <dbReference type="SAM" id="Phobius"/>
    </source>
</evidence>
<dbReference type="GO" id="GO:0016746">
    <property type="term" value="F:acyltransferase activity"/>
    <property type="evidence" value="ECO:0007669"/>
    <property type="project" value="UniProtKB-KW"/>
</dbReference>
<feature type="domain" description="Phospholipid/glycerol acyltransferase" evidence="5">
    <location>
        <begin position="71"/>
        <end position="185"/>
    </location>
</feature>
<dbReference type="PANTHER" id="PTHR10434:SF40">
    <property type="entry name" value="1-ACYL-SN-GLYCEROL-3-PHOSPHATE ACYLTRANSFERASE"/>
    <property type="match status" value="1"/>
</dbReference>
<dbReference type="SMART" id="SM00563">
    <property type="entry name" value="PlsC"/>
    <property type="match status" value="1"/>
</dbReference>
<gene>
    <name evidence="6" type="ORF">HB375_00860</name>
</gene>
<comment type="caution">
    <text evidence="6">The sequence shown here is derived from an EMBL/GenBank/DDBJ whole genome shotgun (WGS) entry which is preliminary data.</text>
</comment>
<dbReference type="EMBL" id="JAATJS010000001">
    <property type="protein sequence ID" value="NIX75162.1"/>
    <property type="molecule type" value="Genomic_DNA"/>
</dbReference>
<keyword evidence="4" id="KW-0472">Membrane</keyword>
<keyword evidence="7" id="KW-1185">Reference proteome</keyword>
<dbReference type="PANTHER" id="PTHR10434">
    <property type="entry name" value="1-ACYL-SN-GLYCEROL-3-PHOSPHATE ACYLTRANSFERASE"/>
    <property type="match status" value="1"/>
</dbReference>
<evidence type="ECO:0000256" key="2">
    <source>
        <dbReference type="ARBA" id="ARBA00022679"/>
    </source>
</evidence>
<proteinExistence type="predicted"/>
<dbReference type="CDD" id="cd07989">
    <property type="entry name" value="LPLAT_AGPAT-like"/>
    <property type="match status" value="1"/>
</dbReference>
<dbReference type="Pfam" id="PF01553">
    <property type="entry name" value="Acyltransferase"/>
    <property type="match status" value="1"/>
</dbReference>
<keyword evidence="3 6" id="KW-0012">Acyltransferase</keyword>
<keyword evidence="4" id="KW-0812">Transmembrane</keyword>
<dbReference type="InterPro" id="IPR002123">
    <property type="entry name" value="Plipid/glycerol_acylTrfase"/>
</dbReference>
<keyword evidence="4" id="KW-1133">Transmembrane helix</keyword>
<protein>
    <submittedName>
        <fullName evidence="6">1-acyl-sn-glycerol-3-phosphate acyltransferase</fullName>
    </submittedName>
</protein>
<evidence type="ECO:0000313" key="7">
    <source>
        <dbReference type="Proteomes" id="UP000707352"/>
    </source>
</evidence>
<dbReference type="Proteomes" id="UP000707352">
    <property type="component" value="Unassembled WGS sequence"/>
</dbReference>
<feature type="transmembrane region" description="Helical" evidence="4">
    <location>
        <begin position="12"/>
        <end position="30"/>
    </location>
</feature>
<dbReference type="SUPFAM" id="SSF69593">
    <property type="entry name" value="Glycerol-3-phosphate (1)-acyltransferase"/>
    <property type="match status" value="1"/>
</dbReference>
<evidence type="ECO:0000313" key="6">
    <source>
        <dbReference type="EMBL" id="NIX75162.1"/>
    </source>
</evidence>
<comment type="pathway">
    <text evidence="1">Lipid metabolism.</text>
</comment>